<organism evidence="1 2">
    <name type="scientific">Hibiscus sabdariffa</name>
    <name type="common">roselle</name>
    <dbReference type="NCBI Taxonomy" id="183260"/>
    <lineage>
        <taxon>Eukaryota</taxon>
        <taxon>Viridiplantae</taxon>
        <taxon>Streptophyta</taxon>
        <taxon>Embryophyta</taxon>
        <taxon>Tracheophyta</taxon>
        <taxon>Spermatophyta</taxon>
        <taxon>Magnoliopsida</taxon>
        <taxon>eudicotyledons</taxon>
        <taxon>Gunneridae</taxon>
        <taxon>Pentapetalae</taxon>
        <taxon>rosids</taxon>
        <taxon>malvids</taxon>
        <taxon>Malvales</taxon>
        <taxon>Malvaceae</taxon>
        <taxon>Malvoideae</taxon>
        <taxon>Hibiscus</taxon>
    </lineage>
</organism>
<name>A0ABR2BN67_9ROSI</name>
<protein>
    <submittedName>
        <fullName evidence="1">Uncharacterized protein</fullName>
    </submittedName>
</protein>
<dbReference type="EMBL" id="JBBPBM010000104">
    <property type="protein sequence ID" value="KAK8508015.1"/>
    <property type="molecule type" value="Genomic_DNA"/>
</dbReference>
<evidence type="ECO:0000313" key="2">
    <source>
        <dbReference type="Proteomes" id="UP001472677"/>
    </source>
</evidence>
<sequence>MSEGADSSWDFDLMRNYGDVRQHELSKTKVDNGSKQNNTESMMSSSSESSRSKVHAGDEVGRSQENDKALNVACFGNHYLIWFLMMCLSLEYPKLLVVRRACS</sequence>
<gene>
    <name evidence="1" type="ORF">V6N12_025124</name>
</gene>
<keyword evidence="2" id="KW-1185">Reference proteome</keyword>
<reference evidence="1 2" key="1">
    <citation type="journal article" date="2024" name="G3 (Bethesda)">
        <title>Genome assembly of Hibiscus sabdariffa L. provides insights into metabolisms of medicinal natural products.</title>
        <authorList>
            <person name="Kim T."/>
        </authorList>
    </citation>
    <scope>NUCLEOTIDE SEQUENCE [LARGE SCALE GENOMIC DNA]</scope>
    <source>
        <strain evidence="1">TK-2024</strain>
        <tissue evidence="1">Old leaves</tissue>
    </source>
</reference>
<dbReference type="Proteomes" id="UP001472677">
    <property type="component" value="Unassembled WGS sequence"/>
</dbReference>
<comment type="caution">
    <text evidence="1">The sequence shown here is derived from an EMBL/GenBank/DDBJ whole genome shotgun (WGS) entry which is preliminary data.</text>
</comment>
<evidence type="ECO:0000313" key="1">
    <source>
        <dbReference type="EMBL" id="KAK8508015.1"/>
    </source>
</evidence>
<accession>A0ABR2BN67</accession>
<proteinExistence type="predicted"/>